<dbReference type="GO" id="GO:0009086">
    <property type="term" value="P:methionine biosynthetic process"/>
    <property type="evidence" value="ECO:0007669"/>
    <property type="project" value="UniProtKB-KW"/>
</dbReference>
<protein>
    <recommendedName>
        <fullName evidence="10">acireductone dioxygenase (Fe(2+)-requiring)</fullName>
        <ecNumber evidence="10">1.13.11.54</ecNumber>
    </recommendedName>
</protein>
<dbReference type="SUPFAM" id="SSF51182">
    <property type="entry name" value="RmlC-like cupins"/>
    <property type="match status" value="1"/>
</dbReference>
<dbReference type="FunFam" id="2.60.120.10:FF:000345">
    <property type="entry name" value="Acireductone dioxygenase, putative"/>
    <property type="match status" value="1"/>
</dbReference>
<keyword evidence="4" id="KW-0028">Amino-acid biosynthesis</keyword>
<evidence type="ECO:0000256" key="7">
    <source>
        <dbReference type="ARBA" id="ARBA00023002"/>
    </source>
</evidence>
<comment type="cofactor">
    <cofactor evidence="2">
        <name>Fe(2+)</name>
        <dbReference type="ChEBI" id="CHEBI:29033"/>
    </cofactor>
</comment>
<dbReference type="Gene3D" id="2.60.120.10">
    <property type="entry name" value="Jelly Rolls"/>
    <property type="match status" value="1"/>
</dbReference>
<dbReference type="GO" id="GO:0010309">
    <property type="term" value="F:acireductone dioxygenase [iron(II)-requiring] activity"/>
    <property type="evidence" value="ECO:0007669"/>
    <property type="project" value="UniProtKB-EC"/>
</dbReference>
<keyword evidence="6 11" id="KW-0223">Dioxygenase</keyword>
<organism evidence="11">
    <name type="scientific">Ixodes ricinus</name>
    <name type="common">Common tick</name>
    <name type="synonym">Acarus ricinus</name>
    <dbReference type="NCBI Taxonomy" id="34613"/>
    <lineage>
        <taxon>Eukaryota</taxon>
        <taxon>Metazoa</taxon>
        <taxon>Ecdysozoa</taxon>
        <taxon>Arthropoda</taxon>
        <taxon>Chelicerata</taxon>
        <taxon>Arachnida</taxon>
        <taxon>Acari</taxon>
        <taxon>Parasitiformes</taxon>
        <taxon>Ixodida</taxon>
        <taxon>Ixodoidea</taxon>
        <taxon>Ixodidae</taxon>
        <taxon>Ixodinae</taxon>
        <taxon>Ixodes</taxon>
    </lineage>
</organism>
<evidence type="ECO:0000313" key="11">
    <source>
        <dbReference type="EMBL" id="JAA67943.1"/>
    </source>
</evidence>
<dbReference type="Pfam" id="PF03079">
    <property type="entry name" value="ARD"/>
    <property type="match status" value="1"/>
</dbReference>
<dbReference type="GO" id="GO:0046872">
    <property type="term" value="F:metal ion binding"/>
    <property type="evidence" value="ECO:0007669"/>
    <property type="project" value="UniProtKB-KW"/>
</dbReference>
<evidence type="ECO:0000256" key="2">
    <source>
        <dbReference type="ARBA" id="ARBA00001954"/>
    </source>
</evidence>
<name>A0A0K8RAP6_IXORI</name>
<accession>A0A0K8RAP6</accession>
<comment type="catalytic activity">
    <reaction evidence="1">
        <text>1,2-dihydroxy-5-(methylsulfanyl)pent-1-en-3-one + O2 = 4-methylsulfanyl-2-oxobutanoate + formate + 2 H(+)</text>
        <dbReference type="Rhea" id="RHEA:24504"/>
        <dbReference type="ChEBI" id="CHEBI:15378"/>
        <dbReference type="ChEBI" id="CHEBI:15379"/>
        <dbReference type="ChEBI" id="CHEBI:15740"/>
        <dbReference type="ChEBI" id="CHEBI:16723"/>
        <dbReference type="ChEBI" id="CHEBI:49252"/>
        <dbReference type="EC" id="1.13.11.54"/>
    </reaction>
</comment>
<evidence type="ECO:0000256" key="4">
    <source>
        <dbReference type="ARBA" id="ARBA00022605"/>
    </source>
</evidence>
<dbReference type="PANTHER" id="PTHR23418:SF0">
    <property type="entry name" value="ACIREDUCTONE DIOXYGENASE"/>
    <property type="match status" value="1"/>
</dbReference>
<evidence type="ECO:0000256" key="9">
    <source>
        <dbReference type="ARBA" id="ARBA00023167"/>
    </source>
</evidence>
<dbReference type="InterPro" id="IPR004313">
    <property type="entry name" value="ARD"/>
</dbReference>
<dbReference type="EC" id="1.13.11.54" evidence="10"/>
<keyword evidence="7" id="KW-0560">Oxidoreductase</keyword>
<evidence type="ECO:0000256" key="10">
    <source>
        <dbReference type="ARBA" id="ARBA00039005"/>
    </source>
</evidence>
<keyword evidence="8" id="KW-0408">Iron</keyword>
<dbReference type="AlphaFoldDB" id="A0A0K8RAP6"/>
<dbReference type="PANTHER" id="PTHR23418">
    <property type="entry name" value="ACIREDUCTONE DIOXYGENASE"/>
    <property type="match status" value="1"/>
</dbReference>
<dbReference type="InterPro" id="IPR014710">
    <property type="entry name" value="RmlC-like_jellyroll"/>
</dbReference>
<dbReference type="InterPro" id="IPR011051">
    <property type="entry name" value="RmlC_Cupin_sf"/>
</dbReference>
<evidence type="ECO:0000256" key="5">
    <source>
        <dbReference type="ARBA" id="ARBA00022723"/>
    </source>
</evidence>
<sequence length="149" mass="17511">MRAWYLDESSNTLTSRDLDELLNVKTYNASSTEDGERELETLMQQLGWNKKWDQIMDPNISIDKKTLQAMGGEHRHPDMEVRYIKQGTCYFDVRDSQDRWVRIEVSAGDHIVLPPKMYHRFNPSMIKEVTVMCLIVPEGFTYTAEFRET</sequence>
<evidence type="ECO:0000256" key="1">
    <source>
        <dbReference type="ARBA" id="ARBA00000428"/>
    </source>
</evidence>
<dbReference type="EMBL" id="GADI01005865">
    <property type="protein sequence ID" value="JAA67943.1"/>
    <property type="molecule type" value="mRNA"/>
</dbReference>
<evidence type="ECO:0000256" key="8">
    <source>
        <dbReference type="ARBA" id="ARBA00023004"/>
    </source>
</evidence>
<keyword evidence="9" id="KW-0486">Methionine biosynthesis</keyword>
<reference evidence="11" key="1">
    <citation type="submission" date="2012-12" db="EMBL/GenBank/DDBJ databases">
        <title>Identification and characterization of a phenylalanine ammonia-lyase gene family in Isatis indigotica Fort.</title>
        <authorList>
            <person name="Liu Q."/>
            <person name="Chen J."/>
            <person name="Zhou X."/>
            <person name="Di P."/>
            <person name="Xiao Y."/>
            <person name="Xuan H."/>
            <person name="Zhang L."/>
            <person name="Chen W."/>
        </authorList>
    </citation>
    <scope>NUCLEOTIDE SEQUENCE</scope>
    <source>
        <tissue evidence="11">Salivary gland</tissue>
    </source>
</reference>
<evidence type="ECO:0000256" key="3">
    <source>
        <dbReference type="ARBA" id="ARBA00022596"/>
    </source>
</evidence>
<keyword evidence="5" id="KW-0479">Metal-binding</keyword>
<proteinExistence type="evidence at transcript level"/>
<evidence type="ECO:0000256" key="6">
    <source>
        <dbReference type="ARBA" id="ARBA00022964"/>
    </source>
</evidence>
<keyword evidence="3" id="KW-0533">Nickel</keyword>